<dbReference type="SUPFAM" id="SSF53623">
    <property type="entry name" value="MurD-like peptide ligases, catalytic domain"/>
    <property type="match status" value="1"/>
</dbReference>
<evidence type="ECO:0000256" key="14">
    <source>
        <dbReference type="HAMAP-Rule" id="MF_00046"/>
    </source>
</evidence>
<dbReference type="NCBIfam" id="TIGR01082">
    <property type="entry name" value="murC"/>
    <property type="match status" value="1"/>
</dbReference>
<evidence type="ECO:0000256" key="9">
    <source>
        <dbReference type="ARBA" id="ARBA00022960"/>
    </source>
</evidence>
<evidence type="ECO:0000256" key="5">
    <source>
        <dbReference type="ARBA" id="ARBA00022598"/>
    </source>
</evidence>
<feature type="domain" description="Mur ligase C-terminal" evidence="16">
    <location>
        <begin position="316"/>
        <end position="424"/>
    </location>
</feature>
<reference evidence="18" key="1">
    <citation type="journal article" date="2020" name="ISME J.">
        <title>Gammaproteobacteria mediating utilization of methyl-, sulfur- and petroleum organic compounds in deep ocean hydrothermal plumes.</title>
        <authorList>
            <person name="Zhou Z."/>
            <person name="Liu Y."/>
            <person name="Pan J."/>
            <person name="Cron B.R."/>
            <person name="Toner B.M."/>
            <person name="Anantharaman K."/>
            <person name="Breier J.A."/>
            <person name="Dick G.J."/>
            <person name="Li M."/>
        </authorList>
    </citation>
    <scope>NUCLEOTIDE SEQUENCE</scope>
    <source>
        <strain evidence="18">SZUA-1501</strain>
    </source>
</reference>
<dbReference type="GO" id="GO:0008763">
    <property type="term" value="F:UDP-N-acetylmuramate-L-alanine ligase activity"/>
    <property type="evidence" value="ECO:0007669"/>
    <property type="project" value="UniProtKB-UniRule"/>
</dbReference>
<comment type="catalytic activity">
    <reaction evidence="13 14">
        <text>UDP-N-acetyl-alpha-D-muramate + L-alanine + ATP = UDP-N-acetyl-alpha-D-muramoyl-L-alanine + ADP + phosphate + H(+)</text>
        <dbReference type="Rhea" id="RHEA:23372"/>
        <dbReference type="ChEBI" id="CHEBI:15378"/>
        <dbReference type="ChEBI" id="CHEBI:30616"/>
        <dbReference type="ChEBI" id="CHEBI:43474"/>
        <dbReference type="ChEBI" id="CHEBI:57972"/>
        <dbReference type="ChEBI" id="CHEBI:70757"/>
        <dbReference type="ChEBI" id="CHEBI:83898"/>
        <dbReference type="ChEBI" id="CHEBI:456216"/>
        <dbReference type="EC" id="6.3.2.8"/>
    </reaction>
</comment>
<dbReference type="Gene3D" id="3.90.190.20">
    <property type="entry name" value="Mur ligase, C-terminal domain"/>
    <property type="match status" value="1"/>
</dbReference>
<evidence type="ECO:0000256" key="8">
    <source>
        <dbReference type="ARBA" id="ARBA00022840"/>
    </source>
</evidence>
<dbReference type="InterPro" id="IPR036565">
    <property type="entry name" value="Mur-like_cat_sf"/>
</dbReference>
<dbReference type="SUPFAM" id="SSF51984">
    <property type="entry name" value="MurCD N-terminal domain"/>
    <property type="match status" value="1"/>
</dbReference>
<accession>A0A9D0YPC7</accession>
<comment type="pathway">
    <text evidence="2 14">Cell wall biogenesis; peptidoglycan biosynthesis.</text>
</comment>
<evidence type="ECO:0000256" key="11">
    <source>
        <dbReference type="ARBA" id="ARBA00023306"/>
    </source>
</evidence>
<dbReference type="Gene3D" id="3.40.1190.10">
    <property type="entry name" value="Mur-like, catalytic domain"/>
    <property type="match status" value="1"/>
</dbReference>
<dbReference type="PANTHER" id="PTHR43445">
    <property type="entry name" value="UDP-N-ACETYLMURAMATE--L-ALANINE LIGASE-RELATED"/>
    <property type="match status" value="1"/>
</dbReference>
<dbReference type="Gene3D" id="3.40.50.720">
    <property type="entry name" value="NAD(P)-binding Rossmann-like Domain"/>
    <property type="match status" value="1"/>
</dbReference>
<dbReference type="GO" id="GO:0008360">
    <property type="term" value="P:regulation of cell shape"/>
    <property type="evidence" value="ECO:0007669"/>
    <property type="project" value="UniProtKB-KW"/>
</dbReference>
<comment type="function">
    <text evidence="14">Cell wall formation.</text>
</comment>
<dbReference type="HAMAP" id="MF_00046">
    <property type="entry name" value="MurC"/>
    <property type="match status" value="1"/>
</dbReference>
<keyword evidence="6 14" id="KW-0132">Cell division</keyword>
<organism evidence="18 19">
    <name type="scientific">Aquifex aeolicus</name>
    <dbReference type="NCBI Taxonomy" id="63363"/>
    <lineage>
        <taxon>Bacteria</taxon>
        <taxon>Pseudomonadati</taxon>
        <taxon>Aquificota</taxon>
        <taxon>Aquificia</taxon>
        <taxon>Aquificales</taxon>
        <taxon>Aquificaceae</taxon>
        <taxon>Aquifex</taxon>
    </lineage>
</organism>
<dbReference type="Pfam" id="PF08245">
    <property type="entry name" value="Mur_ligase_M"/>
    <property type="match status" value="1"/>
</dbReference>
<dbReference type="InterPro" id="IPR004101">
    <property type="entry name" value="Mur_ligase_C"/>
</dbReference>
<evidence type="ECO:0000256" key="13">
    <source>
        <dbReference type="ARBA" id="ARBA00047833"/>
    </source>
</evidence>
<evidence type="ECO:0000256" key="2">
    <source>
        <dbReference type="ARBA" id="ARBA00004752"/>
    </source>
</evidence>
<dbReference type="GO" id="GO:0005737">
    <property type="term" value="C:cytoplasm"/>
    <property type="evidence" value="ECO:0007669"/>
    <property type="project" value="UniProtKB-SubCell"/>
</dbReference>
<dbReference type="InterPro" id="IPR036615">
    <property type="entry name" value="Mur_ligase_C_dom_sf"/>
</dbReference>
<dbReference type="GO" id="GO:0051301">
    <property type="term" value="P:cell division"/>
    <property type="evidence" value="ECO:0007669"/>
    <property type="project" value="UniProtKB-KW"/>
</dbReference>
<dbReference type="InterPro" id="IPR013221">
    <property type="entry name" value="Mur_ligase_cen"/>
</dbReference>
<keyword evidence="10 14" id="KW-0573">Peptidoglycan synthesis</keyword>
<keyword evidence="11 14" id="KW-0131">Cell cycle</keyword>
<dbReference type="PANTHER" id="PTHR43445:SF3">
    <property type="entry name" value="UDP-N-ACETYLMURAMATE--L-ALANINE LIGASE"/>
    <property type="match status" value="1"/>
</dbReference>
<dbReference type="EC" id="6.3.2.8" evidence="3 14"/>
<comment type="similarity">
    <text evidence="14">Belongs to the MurCDEF family.</text>
</comment>
<evidence type="ECO:0000259" key="15">
    <source>
        <dbReference type="Pfam" id="PF01225"/>
    </source>
</evidence>
<evidence type="ECO:0000256" key="1">
    <source>
        <dbReference type="ARBA" id="ARBA00004496"/>
    </source>
</evidence>
<proteinExistence type="inferred from homology"/>
<dbReference type="InterPro" id="IPR005758">
    <property type="entry name" value="UDP-N-AcMur_Ala_ligase_MurC"/>
</dbReference>
<feature type="domain" description="Mur ligase central" evidence="17">
    <location>
        <begin position="113"/>
        <end position="293"/>
    </location>
</feature>
<evidence type="ECO:0000256" key="3">
    <source>
        <dbReference type="ARBA" id="ARBA00012211"/>
    </source>
</evidence>
<keyword evidence="7 14" id="KW-0547">Nucleotide-binding</keyword>
<feature type="domain" description="Mur ligase N-terminal catalytic" evidence="15">
    <location>
        <begin position="8"/>
        <end position="107"/>
    </location>
</feature>
<name>A0A9D0YPC7_AQUAO</name>
<evidence type="ECO:0000256" key="7">
    <source>
        <dbReference type="ARBA" id="ARBA00022741"/>
    </source>
</evidence>
<evidence type="ECO:0000256" key="4">
    <source>
        <dbReference type="ARBA" id="ARBA00022490"/>
    </source>
</evidence>
<keyword evidence="5 14" id="KW-0436">Ligase</keyword>
<dbReference type="InterPro" id="IPR000713">
    <property type="entry name" value="Mur_ligase_N"/>
</dbReference>
<dbReference type="SUPFAM" id="SSF53244">
    <property type="entry name" value="MurD-like peptide ligases, peptide-binding domain"/>
    <property type="match status" value="1"/>
</dbReference>
<keyword evidence="4 14" id="KW-0963">Cytoplasm</keyword>
<evidence type="ECO:0000259" key="17">
    <source>
        <dbReference type="Pfam" id="PF08245"/>
    </source>
</evidence>
<keyword evidence="12 14" id="KW-0961">Cell wall biogenesis/degradation</keyword>
<evidence type="ECO:0000313" key="18">
    <source>
        <dbReference type="EMBL" id="HIP98084.1"/>
    </source>
</evidence>
<dbReference type="EMBL" id="DQVE01000016">
    <property type="protein sequence ID" value="HIP98084.1"/>
    <property type="molecule type" value="Genomic_DNA"/>
</dbReference>
<dbReference type="AlphaFoldDB" id="A0A9D0YPC7"/>
<dbReference type="GO" id="GO:0009252">
    <property type="term" value="P:peptidoglycan biosynthetic process"/>
    <property type="evidence" value="ECO:0007669"/>
    <property type="project" value="UniProtKB-UniRule"/>
</dbReference>
<comment type="subcellular location">
    <subcellularLocation>
        <location evidence="1 14">Cytoplasm</location>
    </subcellularLocation>
</comment>
<keyword evidence="8 14" id="KW-0067">ATP-binding</keyword>
<sequence>MFKEKIRHFHLVGIGGIGMSGIAHILLDMGYKVSGSDLNENKNVQILREKGAKIFIGHRRENLPTSADVLVYSSAVSSEKNPEILEAKRRGIPVIPRGEMLAELMRVKEGIAVSGSHGKTTTTSMVAHIFYKAGLDPTVIIGGKLHLFSGQNARLGKGEILIAEADESDGSFLKLSPVVAVVTNIDKEHLDYYRSFEKIKNSFLEFLNKVPFYGFSVVNIDDISVREIFPKITRKVVSYGINYPADYRGRDIRKTSDGYLFSVETPRYILKDLKLNLLGRHNIYNALASVAVAMESGISPEVIKEALEEFRNAEKRLELLSKTEKVIFYEDYAHHPREIDAIFKALKEFYPDREIIFVFQPHRYTRTFYLWEEFVKVLKPFKGIITEIYPAGEEPIPNVNAERLAKDSSSLYGADENEVENLLSFFIKDGEPKVVIFLGAGSIGRWAKEIASKLSLHR</sequence>
<feature type="binding site" evidence="14">
    <location>
        <begin position="115"/>
        <end position="121"/>
    </location>
    <ligand>
        <name>ATP</name>
        <dbReference type="ChEBI" id="CHEBI:30616"/>
    </ligand>
</feature>
<evidence type="ECO:0000256" key="12">
    <source>
        <dbReference type="ARBA" id="ARBA00023316"/>
    </source>
</evidence>
<dbReference type="Proteomes" id="UP000606463">
    <property type="component" value="Unassembled WGS sequence"/>
</dbReference>
<comment type="caution">
    <text evidence="18">The sequence shown here is derived from an EMBL/GenBank/DDBJ whole genome shotgun (WGS) entry which is preliminary data.</text>
</comment>
<evidence type="ECO:0000313" key="19">
    <source>
        <dbReference type="Proteomes" id="UP000606463"/>
    </source>
</evidence>
<dbReference type="Pfam" id="PF01225">
    <property type="entry name" value="Mur_ligase"/>
    <property type="match status" value="1"/>
</dbReference>
<dbReference type="Pfam" id="PF02875">
    <property type="entry name" value="Mur_ligase_C"/>
    <property type="match status" value="1"/>
</dbReference>
<protein>
    <recommendedName>
        <fullName evidence="3 14">UDP-N-acetylmuramate--L-alanine ligase</fullName>
        <ecNumber evidence="3 14">6.3.2.8</ecNumber>
    </recommendedName>
    <alternativeName>
        <fullName evidence="14">UDP-N-acetylmuramoyl-L-alanine synthetase</fullName>
    </alternativeName>
</protein>
<gene>
    <name evidence="14" type="primary">murC</name>
    <name evidence="18" type="ORF">EYH37_01780</name>
</gene>
<dbReference type="InterPro" id="IPR050061">
    <property type="entry name" value="MurCDEF_pg_biosynth"/>
</dbReference>
<evidence type="ECO:0000256" key="10">
    <source>
        <dbReference type="ARBA" id="ARBA00022984"/>
    </source>
</evidence>
<dbReference type="GO" id="GO:0071555">
    <property type="term" value="P:cell wall organization"/>
    <property type="evidence" value="ECO:0007669"/>
    <property type="project" value="UniProtKB-KW"/>
</dbReference>
<dbReference type="GO" id="GO:0005524">
    <property type="term" value="F:ATP binding"/>
    <property type="evidence" value="ECO:0007669"/>
    <property type="project" value="UniProtKB-UniRule"/>
</dbReference>
<evidence type="ECO:0000256" key="6">
    <source>
        <dbReference type="ARBA" id="ARBA00022618"/>
    </source>
</evidence>
<evidence type="ECO:0000259" key="16">
    <source>
        <dbReference type="Pfam" id="PF02875"/>
    </source>
</evidence>
<keyword evidence="9 14" id="KW-0133">Cell shape</keyword>